<evidence type="ECO:0000256" key="4">
    <source>
        <dbReference type="ARBA" id="ARBA00023163"/>
    </source>
</evidence>
<dbReference type="CDD" id="cd08414">
    <property type="entry name" value="PBP2_LTTR_aromatics_like"/>
    <property type="match status" value="1"/>
</dbReference>
<protein>
    <submittedName>
        <fullName evidence="7">LysR family transcriptional regulator</fullName>
    </submittedName>
</protein>
<evidence type="ECO:0000256" key="1">
    <source>
        <dbReference type="ARBA" id="ARBA00009437"/>
    </source>
</evidence>
<name>A0ABW4GBE4_9ACTN</name>
<keyword evidence="8" id="KW-1185">Reference proteome</keyword>
<reference evidence="8" key="1">
    <citation type="journal article" date="2019" name="Int. J. Syst. Evol. Microbiol.">
        <title>The Global Catalogue of Microorganisms (GCM) 10K type strain sequencing project: providing services to taxonomists for standard genome sequencing and annotation.</title>
        <authorList>
            <consortium name="The Broad Institute Genomics Platform"/>
            <consortium name="The Broad Institute Genome Sequencing Center for Infectious Disease"/>
            <person name="Wu L."/>
            <person name="Ma J."/>
        </authorList>
    </citation>
    <scope>NUCLEOTIDE SEQUENCE [LARGE SCALE GENOMIC DNA]</scope>
    <source>
        <strain evidence="8">CGMCC 1.15399</strain>
    </source>
</reference>
<dbReference type="PANTHER" id="PTHR30346">
    <property type="entry name" value="TRANSCRIPTIONAL DUAL REGULATOR HCAR-RELATED"/>
    <property type="match status" value="1"/>
</dbReference>
<accession>A0ABW4GBE4</accession>
<keyword evidence="2" id="KW-0805">Transcription regulation</keyword>
<evidence type="ECO:0000256" key="5">
    <source>
        <dbReference type="SAM" id="MobiDB-lite"/>
    </source>
</evidence>
<sequence length="305" mass="32331">METRELAYFAAVAEELHFGRAAERLGIAQPPLSRAIQKLERRLGVLLFDRSGRRVALTPAGEVLAREAAKALDAMAAAEHRTRRAGLTEPRLVVALKPGGDGALLPDILAAYQECPDALPVEVVLCGVAERARLLRDGTADVAFLHSPWEDLTGFDTEPLLVEGGVAVVPARHPLAARPFVHLADLDAEPTPRWPDPRTSEASVASRSAGGFEPHVASGLRAGDAAQLMQLVALGRLIAVVPESVREQVRRDLACVPVVDAAPTTVVLAWPEQTRSPALAAFVRTAADVAAGAVTRRPAVAPGTR</sequence>
<evidence type="ECO:0000256" key="3">
    <source>
        <dbReference type="ARBA" id="ARBA00023125"/>
    </source>
</evidence>
<gene>
    <name evidence="7" type="ORF">ACFSJ0_23205</name>
</gene>
<evidence type="ECO:0000313" key="8">
    <source>
        <dbReference type="Proteomes" id="UP001597097"/>
    </source>
</evidence>
<comment type="similarity">
    <text evidence="1">Belongs to the LysR transcriptional regulatory family.</text>
</comment>
<comment type="caution">
    <text evidence="7">The sequence shown here is derived from an EMBL/GenBank/DDBJ whole genome shotgun (WGS) entry which is preliminary data.</text>
</comment>
<proteinExistence type="inferred from homology"/>
<feature type="region of interest" description="Disordered" evidence="5">
    <location>
        <begin position="191"/>
        <end position="210"/>
    </location>
</feature>
<dbReference type="Pfam" id="PF00126">
    <property type="entry name" value="HTH_1"/>
    <property type="match status" value="1"/>
</dbReference>
<dbReference type="InterPro" id="IPR005119">
    <property type="entry name" value="LysR_subst-bd"/>
</dbReference>
<evidence type="ECO:0000256" key="2">
    <source>
        <dbReference type="ARBA" id="ARBA00023015"/>
    </source>
</evidence>
<keyword evidence="4" id="KW-0804">Transcription</keyword>
<dbReference type="InterPro" id="IPR000847">
    <property type="entry name" value="LysR_HTH_N"/>
</dbReference>
<keyword evidence="3" id="KW-0238">DNA-binding</keyword>
<dbReference type="EMBL" id="JBHUCM010000018">
    <property type="protein sequence ID" value="MFD1539980.1"/>
    <property type="molecule type" value="Genomic_DNA"/>
</dbReference>
<evidence type="ECO:0000259" key="6">
    <source>
        <dbReference type="PROSITE" id="PS50931"/>
    </source>
</evidence>
<dbReference type="PANTHER" id="PTHR30346:SF0">
    <property type="entry name" value="HCA OPERON TRANSCRIPTIONAL ACTIVATOR HCAR"/>
    <property type="match status" value="1"/>
</dbReference>
<organism evidence="7 8">
    <name type="scientific">Nonomuraea guangzhouensis</name>
    <dbReference type="NCBI Taxonomy" id="1291555"/>
    <lineage>
        <taxon>Bacteria</taxon>
        <taxon>Bacillati</taxon>
        <taxon>Actinomycetota</taxon>
        <taxon>Actinomycetes</taxon>
        <taxon>Streptosporangiales</taxon>
        <taxon>Streptosporangiaceae</taxon>
        <taxon>Nonomuraea</taxon>
    </lineage>
</organism>
<dbReference type="RefSeq" id="WP_219533616.1">
    <property type="nucleotide sequence ID" value="NZ_JAHKRM010000018.1"/>
</dbReference>
<dbReference type="PROSITE" id="PS50931">
    <property type="entry name" value="HTH_LYSR"/>
    <property type="match status" value="1"/>
</dbReference>
<feature type="domain" description="HTH lysR-type" evidence="6">
    <location>
        <begin position="1"/>
        <end position="58"/>
    </location>
</feature>
<evidence type="ECO:0000313" key="7">
    <source>
        <dbReference type="EMBL" id="MFD1539980.1"/>
    </source>
</evidence>
<dbReference type="Proteomes" id="UP001597097">
    <property type="component" value="Unassembled WGS sequence"/>
</dbReference>
<dbReference type="Pfam" id="PF03466">
    <property type="entry name" value="LysR_substrate"/>
    <property type="match status" value="1"/>
</dbReference>